<evidence type="ECO:0000313" key="1">
    <source>
        <dbReference type="EMBL" id="SMR91742.1"/>
    </source>
</evidence>
<dbReference type="RefSeq" id="WP_015908734.1">
    <property type="nucleotide sequence ID" value="NZ_FUZJ01000001.1"/>
</dbReference>
<keyword evidence="2" id="KW-1185">Reference proteome</keyword>
<dbReference type="EMBL" id="FXXC01000001">
    <property type="protein sequence ID" value="SMR91742.1"/>
    <property type="molecule type" value="Genomic_DNA"/>
</dbReference>
<proteinExistence type="predicted"/>
<dbReference type="Proteomes" id="UP000196803">
    <property type="component" value="Unassembled WGS sequence"/>
</dbReference>
<name>A0ABY1S6R6_CALBS</name>
<dbReference type="NCBIfam" id="TIGR01913">
    <property type="entry name" value="bet_lambda"/>
    <property type="match status" value="1"/>
</dbReference>
<gene>
    <name evidence="1" type="ORF">SAMN05216240_0626</name>
</gene>
<dbReference type="GeneID" id="31773770"/>
<dbReference type="InterPro" id="IPR018330">
    <property type="entry name" value="RecT_fam"/>
</dbReference>
<organism evidence="1 2">
    <name type="scientific">Caldicellulosiruptor bescii</name>
    <name type="common">Anaerocellum thermophilum</name>
    <dbReference type="NCBI Taxonomy" id="31899"/>
    <lineage>
        <taxon>Bacteria</taxon>
        <taxon>Bacillati</taxon>
        <taxon>Bacillota</taxon>
        <taxon>Bacillota incertae sedis</taxon>
        <taxon>Caldicellulosiruptorales</taxon>
        <taxon>Caldicellulosiruptoraceae</taxon>
        <taxon>Caldicellulosiruptor</taxon>
    </lineage>
</organism>
<dbReference type="Pfam" id="PF03837">
    <property type="entry name" value="RecT"/>
    <property type="match status" value="1"/>
</dbReference>
<reference evidence="1 2" key="1">
    <citation type="submission" date="2017-05" db="EMBL/GenBank/DDBJ databases">
        <authorList>
            <person name="Varghese N."/>
            <person name="Submissions S."/>
        </authorList>
    </citation>
    <scope>NUCLEOTIDE SEQUENCE [LARGE SCALE GENOMIC DNA]</scope>
    <source>
        <strain evidence="1 2">MACB1020</strain>
    </source>
</reference>
<evidence type="ECO:0000313" key="2">
    <source>
        <dbReference type="Proteomes" id="UP000196803"/>
    </source>
</evidence>
<accession>A0ABY1S6R6</accession>
<sequence length="377" mass="42845">MSDVKELAKIEGGTVEYDTESGKVRLSPEIVKRYLVSGDPSKVTDAEVLMFLKLCQYQKLNPFLREAYLIKYGDEPATIVVGKETFTKRASKCELCAGWQAGVIVRKYNRVNEIKRKLIEKIKTVTANEDEKKLLINFVDYVVELIKTSEYELEYRVGTLVQSDEELVGGWAKVFRKDWAVPIEISVSLQEYIRKKKDGQPTRSWREMPATMIRKVALVQALREAFPEQFQGMYALEEMPVDSAQLPTEPVSTIENYYQEPTIGTISTSYTEQANRQEEKVVPLSAKESKVEETQQSAQSTVIELHNVGVIGDPIIRQSKSKGTDYMKVKVIADEGEFEVIINQKEIMEQVEKGFIFSRVTIKKLSSGLLLVTSVEE</sequence>
<dbReference type="InterPro" id="IPR010183">
    <property type="entry name" value="Phage_lambda_Bet"/>
</dbReference>
<protein>
    <submittedName>
        <fullName evidence="1">Phage recombination protein Bet</fullName>
    </submittedName>
</protein>
<comment type="caution">
    <text evidence="1">The sequence shown here is derived from an EMBL/GenBank/DDBJ whole genome shotgun (WGS) entry which is preliminary data.</text>
</comment>